<comment type="similarity">
    <text evidence="2">Belongs to the RNase H family.</text>
</comment>
<sequence length="502" mass="56002">MSPNHPKDNLSLTPRRLRRNTAARGEDERVTFNPSVKANAPTRTALRIFGPEPVNQTEVEVARRGVRAPGIYGEVEVYTDGSCKDNGTDRAVAASGIWFGVGDPRNVSCRLPGTLQSNQAAEVFAIEEAARVAPVSAPLHIVSDSRFAVDGLTVHLPEWEDRDWIGVKCATLFQRAAARLRMRQAETTLRWIKGHSGDPGNDGADELAKAGLDLPSTRMPAIDVGASPFLQMGIRLERITQRLAYAGVRRGSKVQERETTSLMLERTRACLAADFDVYVTNEKLWLGLRDRDIPRKMRDFLWKMLHGAQRLGNFWASIPGYEQRALCSRCGMEDTMEHILFECTTHGQNIVWSMARAAINLTGCQTPRLSLGAVLGAPMLVVKRNGKVAKGPSRLLKILVVEGAHLIWRMRCKRVIEWEDAPDRAHSASEVRACYWQAVNKRMEMDRSLVYSRLTGRKPKRARVLETWRDVLADKEDLPENWIETPGVLVGMLGQPRPSGVG</sequence>
<proteinExistence type="inferred from homology"/>
<organism evidence="10 11">
    <name type="scientific">Polyporus arcularius HHB13444</name>
    <dbReference type="NCBI Taxonomy" id="1314778"/>
    <lineage>
        <taxon>Eukaryota</taxon>
        <taxon>Fungi</taxon>
        <taxon>Dikarya</taxon>
        <taxon>Basidiomycota</taxon>
        <taxon>Agaricomycotina</taxon>
        <taxon>Agaricomycetes</taxon>
        <taxon>Polyporales</taxon>
        <taxon>Polyporaceae</taxon>
        <taxon>Polyporus</taxon>
    </lineage>
</organism>
<evidence type="ECO:0000256" key="4">
    <source>
        <dbReference type="ARBA" id="ARBA00022722"/>
    </source>
</evidence>
<dbReference type="Proteomes" id="UP000308197">
    <property type="component" value="Unassembled WGS sequence"/>
</dbReference>
<dbReference type="GO" id="GO:0004523">
    <property type="term" value="F:RNA-DNA hybrid ribonuclease activity"/>
    <property type="evidence" value="ECO:0007669"/>
    <property type="project" value="UniProtKB-EC"/>
</dbReference>
<evidence type="ECO:0000256" key="5">
    <source>
        <dbReference type="ARBA" id="ARBA00022723"/>
    </source>
</evidence>
<dbReference type="InParanoid" id="A0A5C3PI98"/>
<dbReference type="PANTHER" id="PTHR10642">
    <property type="entry name" value="RIBONUCLEASE H1"/>
    <property type="match status" value="1"/>
</dbReference>
<dbReference type="Pfam" id="PF00075">
    <property type="entry name" value="RNase_H"/>
    <property type="match status" value="1"/>
</dbReference>
<dbReference type="SUPFAM" id="SSF53098">
    <property type="entry name" value="Ribonuclease H-like"/>
    <property type="match status" value="1"/>
</dbReference>
<keyword evidence="7" id="KW-0378">Hydrolase</keyword>
<evidence type="ECO:0000256" key="3">
    <source>
        <dbReference type="ARBA" id="ARBA00012180"/>
    </source>
</evidence>
<dbReference type="GO" id="GO:0046872">
    <property type="term" value="F:metal ion binding"/>
    <property type="evidence" value="ECO:0007669"/>
    <property type="project" value="UniProtKB-KW"/>
</dbReference>
<gene>
    <name evidence="10" type="ORF">K466DRAFT_610698</name>
</gene>
<keyword evidence="4" id="KW-0540">Nuclease</keyword>
<dbReference type="InterPro" id="IPR012337">
    <property type="entry name" value="RNaseH-like_sf"/>
</dbReference>
<evidence type="ECO:0000256" key="2">
    <source>
        <dbReference type="ARBA" id="ARBA00005300"/>
    </source>
</evidence>
<dbReference type="CDD" id="cd09280">
    <property type="entry name" value="RNase_HI_eukaryote_like"/>
    <property type="match status" value="1"/>
</dbReference>
<dbReference type="STRING" id="1314778.A0A5C3PI98"/>
<dbReference type="Gene3D" id="3.30.420.10">
    <property type="entry name" value="Ribonuclease H-like superfamily/Ribonuclease H"/>
    <property type="match status" value="1"/>
</dbReference>
<evidence type="ECO:0000256" key="1">
    <source>
        <dbReference type="ARBA" id="ARBA00000077"/>
    </source>
</evidence>
<reference evidence="10 11" key="1">
    <citation type="journal article" date="2019" name="Nat. Ecol. Evol.">
        <title>Megaphylogeny resolves global patterns of mushroom evolution.</title>
        <authorList>
            <person name="Varga T."/>
            <person name="Krizsan K."/>
            <person name="Foldi C."/>
            <person name="Dima B."/>
            <person name="Sanchez-Garcia M."/>
            <person name="Sanchez-Ramirez S."/>
            <person name="Szollosi G.J."/>
            <person name="Szarkandi J.G."/>
            <person name="Papp V."/>
            <person name="Albert L."/>
            <person name="Andreopoulos W."/>
            <person name="Angelini C."/>
            <person name="Antonin V."/>
            <person name="Barry K.W."/>
            <person name="Bougher N.L."/>
            <person name="Buchanan P."/>
            <person name="Buyck B."/>
            <person name="Bense V."/>
            <person name="Catcheside P."/>
            <person name="Chovatia M."/>
            <person name="Cooper J."/>
            <person name="Damon W."/>
            <person name="Desjardin D."/>
            <person name="Finy P."/>
            <person name="Geml J."/>
            <person name="Haridas S."/>
            <person name="Hughes K."/>
            <person name="Justo A."/>
            <person name="Karasinski D."/>
            <person name="Kautmanova I."/>
            <person name="Kiss B."/>
            <person name="Kocsube S."/>
            <person name="Kotiranta H."/>
            <person name="LaButti K.M."/>
            <person name="Lechner B.E."/>
            <person name="Liimatainen K."/>
            <person name="Lipzen A."/>
            <person name="Lukacs Z."/>
            <person name="Mihaltcheva S."/>
            <person name="Morgado L.N."/>
            <person name="Niskanen T."/>
            <person name="Noordeloos M.E."/>
            <person name="Ohm R.A."/>
            <person name="Ortiz-Santana B."/>
            <person name="Ovrebo C."/>
            <person name="Racz N."/>
            <person name="Riley R."/>
            <person name="Savchenko A."/>
            <person name="Shiryaev A."/>
            <person name="Soop K."/>
            <person name="Spirin V."/>
            <person name="Szebenyi C."/>
            <person name="Tomsovsky M."/>
            <person name="Tulloss R.E."/>
            <person name="Uehling J."/>
            <person name="Grigoriev I.V."/>
            <person name="Vagvolgyi C."/>
            <person name="Papp T."/>
            <person name="Martin F.M."/>
            <person name="Miettinen O."/>
            <person name="Hibbett D.S."/>
            <person name="Nagy L.G."/>
        </authorList>
    </citation>
    <scope>NUCLEOTIDE SEQUENCE [LARGE SCALE GENOMIC DNA]</scope>
    <source>
        <strain evidence="10 11">HHB13444</strain>
    </source>
</reference>
<evidence type="ECO:0000313" key="10">
    <source>
        <dbReference type="EMBL" id="TFK89296.1"/>
    </source>
</evidence>
<dbReference type="GO" id="GO:0043137">
    <property type="term" value="P:DNA replication, removal of RNA primer"/>
    <property type="evidence" value="ECO:0007669"/>
    <property type="project" value="TreeGrafter"/>
</dbReference>
<evidence type="ECO:0000256" key="7">
    <source>
        <dbReference type="ARBA" id="ARBA00022801"/>
    </source>
</evidence>
<dbReference type="GO" id="GO:0003676">
    <property type="term" value="F:nucleic acid binding"/>
    <property type="evidence" value="ECO:0007669"/>
    <property type="project" value="InterPro"/>
</dbReference>
<keyword evidence="6" id="KW-0255">Endonuclease</keyword>
<dbReference type="AlphaFoldDB" id="A0A5C3PI98"/>
<dbReference type="InterPro" id="IPR036397">
    <property type="entry name" value="RNaseH_sf"/>
</dbReference>
<dbReference type="EMBL" id="ML211080">
    <property type="protein sequence ID" value="TFK89296.1"/>
    <property type="molecule type" value="Genomic_DNA"/>
</dbReference>
<keyword evidence="11" id="KW-1185">Reference proteome</keyword>
<evidence type="ECO:0000256" key="8">
    <source>
        <dbReference type="SAM" id="MobiDB-lite"/>
    </source>
</evidence>
<feature type="region of interest" description="Disordered" evidence="8">
    <location>
        <begin position="1"/>
        <end position="29"/>
    </location>
</feature>
<feature type="domain" description="RNase H type-1" evidence="9">
    <location>
        <begin position="71"/>
        <end position="213"/>
    </location>
</feature>
<dbReference type="EC" id="3.1.26.4" evidence="3"/>
<dbReference type="InterPro" id="IPR050092">
    <property type="entry name" value="RNase_H"/>
</dbReference>
<dbReference type="PROSITE" id="PS50879">
    <property type="entry name" value="RNASE_H_1"/>
    <property type="match status" value="1"/>
</dbReference>
<evidence type="ECO:0000313" key="11">
    <source>
        <dbReference type="Proteomes" id="UP000308197"/>
    </source>
</evidence>
<evidence type="ECO:0000256" key="6">
    <source>
        <dbReference type="ARBA" id="ARBA00022759"/>
    </source>
</evidence>
<accession>A0A5C3PI98</accession>
<dbReference type="PANTHER" id="PTHR10642:SF26">
    <property type="entry name" value="RIBONUCLEASE H1"/>
    <property type="match status" value="1"/>
</dbReference>
<name>A0A5C3PI98_9APHY</name>
<keyword evidence="5" id="KW-0479">Metal-binding</keyword>
<comment type="catalytic activity">
    <reaction evidence="1">
        <text>Endonucleolytic cleavage to 5'-phosphomonoester.</text>
        <dbReference type="EC" id="3.1.26.4"/>
    </reaction>
</comment>
<dbReference type="InterPro" id="IPR002156">
    <property type="entry name" value="RNaseH_domain"/>
</dbReference>
<evidence type="ECO:0000259" key="9">
    <source>
        <dbReference type="PROSITE" id="PS50879"/>
    </source>
</evidence>
<protein>
    <recommendedName>
        <fullName evidence="3">ribonuclease H</fullName>
        <ecNumber evidence="3">3.1.26.4</ecNumber>
    </recommendedName>
</protein>